<dbReference type="RefSeq" id="WP_082365397.1">
    <property type="nucleotide sequence ID" value="NZ_LGSZ01000050.1"/>
</dbReference>
<sequence>MSNINELIAKAKVVAMSAEQRAQQRRNFAFGSSNIENDRITRDTVSRAEGELREGLVTAVAKQLRG</sequence>
<dbReference type="PATRIC" id="fig|1526658.3.peg.1416"/>
<evidence type="ECO:0000313" key="1">
    <source>
        <dbReference type="EMBL" id="KPH79371.1"/>
    </source>
</evidence>
<dbReference type="EMBL" id="LGSZ01000050">
    <property type="protein sequence ID" value="KPH79371.1"/>
    <property type="molecule type" value="Genomic_DNA"/>
</dbReference>
<dbReference type="AlphaFoldDB" id="A0A0N1F2E9"/>
<gene>
    <name evidence="1" type="ORF">AE618_18970</name>
</gene>
<evidence type="ECO:0000313" key="2">
    <source>
        <dbReference type="Proteomes" id="UP000037822"/>
    </source>
</evidence>
<protein>
    <submittedName>
        <fullName evidence="1">Uncharacterized protein</fullName>
    </submittedName>
</protein>
<comment type="caution">
    <text evidence="1">The sequence shown here is derived from an EMBL/GenBank/DDBJ whole genome shotgun (WGS) entry which is preliminary data.</text>
</comment>
<dbReference type="Proteomes" id="UP000037822">
    <property type="component" value="Unassembled WGS sequence"/>
</dbReference>
<name>A0A0N1F2E9_9HYPH</name>
<proteinExistence type="predicted"/>
<accession>A0A0N1F2E9</accession>
<reference evidence="1 2" key="1">
    <citation type="submission" date="2015-07" db="EMBL/GenBank/DDBJ databases">
        <title>Whole genome sequencing of Bosea vaviloviae isolated from cave pool.</title>
        <authorList>
            <person name="Tan N.E.H."/>
            <person name="Lee Y.P."/>
            <person name="Gan H.M."/>
            <person name="Barton H."/>
            <person name="Savka M.A."/>
        </authorList>
    </citation>
    <scope>NUCLEOTIDE SEQUENCE [LARGE SCALE GENOMIC DNA]</scope>
    <source>
        <strain evidence="1 2">SD260</strain>
    </source>
</reference>
<organism evidence="1 2">
    <name type="scientific">Bosea vaviloviae</name>
    <dbReference type="NCBI Taxonomy" id="1526658"/>
    <lineage>
        <taxon>Bacteria</taxon>
        <taxon>Pseudomonadati</taxon>
        <taxon>Pseudomonadota</taxon>
        <taxon>Alphaproteobacteria</taxon>
        <taxon>Hyphomicrobiales</taxon>
        <taxon>Boseaceae</taxon>
        <taxon>Bosea</taxon>
    </lineage>
</organism>
<dbReference type="OrthoDB" id="7961369at2"/>
<keyword evidence="2" id="KW-1185">Reference proteome</keyword>